<keyword evidence="4" id="KW-1185">Reference proteome</keyword>
<organism evidence="3 4">
    <name type="scientific">Antrodiella citrinella</name>
    <dbReference type="NCBI Taxonomy" id="2447956"/>
    <lineage>
        <taxon>Eukaryota</taxon>
        <taxon>Fungi</taxon>
        <taxon>Dikarya</taxon>
        <taxon>Basidiomycota</taxon>
        <taxon>Agaricomycotina</taxon>
        <taxon>Agaricomycetes</taxon>
        <taxon>Polyporales</taxon>
        <taxon>Steccherinaceae</taxon>
        <taxon>Antrodiella</taxon>
    </lineage>
</organism>
<feature type="region of interest" description="Disordered" evidence="1">
    <location>
        <begin position="1"/>
        <end position="37"/>
    </location>
</feature>
<name>A0A4S4LXU0_9APHY</name>
<evidence type="ECO:0000313" key="4">
    <source>
        <dbReference type="Proteomes" id="UP000308730"/>
    </source>
</evidence>
<feature type="compositionally biased region" description="Polar residues" evidence="1">
    <location>
        <begin position="290"/>
        <end position="306"/>
    </location>
</feature>
<dbReference type="Proteomes" id="UP000308730">
    <property type="component" value="Unassembled WGS sequence"/>
</dbReference>
<dbReference type="OrthoDB" id="2593747at2759"/>
<dbReference type="SUPFAM" id="SSF54695">
    <property type="entry name" value="POZ domain"/>
    <property type="match status" value="1"/>
</dbReference>
<feature type="compositionally biased region" description="Basic residues" evidence="1">
    <location>
        <begin position="577"/>
        <end position="587"/>
    </location>
</feature>
<dbReference type="PROSITE" id="PS50097">
    <property type="entry name" value="BTB"/>
    <property type="match status" value="1"/>
</dbReference>
<feature type="region of interest" description="Disordered" evidence="1">
    <location>
        <begin position="274"/>
        <end position="321"/>
    </location>
</feature>
<feature type="compositionally biased region" description="Basic and acidic residues" evidence="1">
    <location>
        <begin position="527"/>
        <end position="566"/>
    </location>
</feature>
<feature type="compositionally biased region" description="Polar residues" evidence="1">
    <location>
        <begin position="589"/>
        <end position="605"/>
    </location>
</feature>
<feature type="compositionally biased region" description="Low complexity" evidence="1">
    <location>
        <begin position="352"/>
        <end position="361"/>
    </location>
</feature>
<dbReference type="InterPro" id="IPR000210">
    <property type="entry name" value="BTB/POZ_dom"/>
</dbReference>
<feature type="domain" description="BTB" evidence="2">
    <location>
        <begin position="63"/>
        <end position="137"/>
    </location>
</feature>
<accession>A0A4S4LXU0</accession>
<proteinExistence type="predicted"/>
<feature type="compositionally biased region" description="Polar residues" evidence="1">
    <location>
        <begin position="412"/>
        <end position="426"/>
    </location>
</feature>
<protein>
    <recommendedName>
        <fullName evidence="2">BTB domain-containing protein</fullName>
    </recommendedName>
</protein>
<gene>
    <name evidence="3" type="ORF">EUX98_g9129</name>
</gene>
<feature type="compositionally biased region" description="Basic and acidic residues" evidence="1">
    <location>
        <begin position="622"/>
        <end position="637"/>
    </location>
</feature>
<evidence type="ECO:0000256" key="1">
    <source>
        <dbReference type="SAM" id="MobiDB-lite"/>
    </source>
</evidence>
<evidence type="ECO:0000313" key="3">
    <source>
        <dbReference type="EMBL" id="THH17459.1"/>
    </source>
</evidence>
<reference evidence="3 4" key="1">
    <citation type="submission" date="2019-02" db="EMBL/GenBank/DDBJ databases">
        <title>Genome sequencing of the rare red list fungi Antrodiella citrinella (Flaviporus citrinellus).</title>
        <authorList>
            <person name="Buettner E."/>
            <person name="Kellner H."/>
        </authorList>
    </citation>
    <scope>NUCLEOTIDE SEQUENCE [LARGE SCALE GENOMIC DNA]</scope>
    <source>
        <strain evidence="3 4">DSM 108506</strain>
    </source>
</reference>
<comment type="caution">
    <text evidence="3">The sequence shown here is derived from an EMBL/GenBank/DDBJ whole genome shotgun (WGS) entry which is preliminary data.</text>
</comment>
<feature type="compositionally biased region" description="Low complexity" evidence="1">
    <location>
        <begin position="452"/>
        <end position="464"/>
    </location>
</feature>
<dbReference type="EMBL" id="SGPM01000652">
    <property type="protein sequence ID" value="THH17459.1"/>
    <property type="molecule type" value="Genomic_DNA"/>
</dbReference>
<sequence>MSYNSPYGTAHHTSSFIATPPTPTQHNPSPNVGNGATTTLFNHEPQTAVEKIRRHHQYYLIGGDVHFLVENYLFRVHRYFFERESAYFREKLAIPAVPGGSARGSSDTNPFPLEDVQAIDFSRFLWVFYNPKYSIYDAMVEDWSAILKLSYEWRFAEVKQLACRELEKFTIDPVQKIWLYQCYDVDRKLLVPSYSALTIRVKPLSIDEGRLLGMETALLLAEAREYARGPTTPSGARSPSSANLEQDEMSTIIAGLFNINMSAPSILEQSDDVFGIVPASPPRPGMTVPSRPTANGSPSHSRQPSRNLERAPSPALINTGMPTIGQTLRTANAPKSPPASAAAASITGAVSAAPSGATTPASAPPPAIKPTASSGAGTPLPVNSAPTTTPAVPAKDNKLTVQTAGPDAAAGTGSSPDPVNPVTASASVDVENTGVDTRPSTPGGDANEPDDITTTIPVVDTPNDTNHDTPARDGNQSGNDKLKGNNESGADDEQSKPGAGGAEGSNVTPSTPVAVAIGNLNKNQLKKQREKEKKEREKKEREKKEREQKEKEREQKEKEEEEKKEREEEEEEEKKKRDEKKKAKAAKKATQTTPVANPENVLTQEENVEVLKTKSAGSNEGAPRRSGWEWWNEYREL</sequence>
<evidence type="ECO:0000259" key="2">
    <source>
        <dbReference type="PROSITE" id="PS50097"/>
    </source>
</evidence>
<dbReference type="AlphaFoldDB" id="A0A4S4LXU0"/>
<feature type="compositionally biased region" description="Polar residues" evidence="1">
    <location>
        <begin position="1"/>
        <end position="17"/>
    </location>
</feature>
<dbReference type="InterPro" id="IPR011333">
    <property type="entry name" value="SKP1/BTB/POZ_sf"/>
</dbReference>
<feature type="region of interest" description="Disordered" evidence="1">
    <location>
        <begin position="352"/>
        <end position="637"/>
    </location>
</feature>
<feature type="compositionally biased region" description="Polar residues" evidence="1">
    <location>
        <begin position="24"/>
        <end position="37"/>
    </location>
</feature>
<dbReference type="Gene3D" id="3.30.710.10">
    <property type="entry name" value="Potassium Channel Kv1.1, Chain A"/>
    <property type="match status" value="1"/>
</dbReference>